<evidence type="ECO:0000259" key="9">
    <source>
        <dbReference type="Pfam" id="PF13231"/>
    </source>
</evidence>
<evidence type="ECO:0000256" key="8">
    <source>
        <dbReference type="SAM" id="Phobius"/>
    </source>
</evidence>
<comment type="caution">
    <text evidence="10">The sequence shown here is derived from an EMBL/GenBank/DDBJ whole genome shotgun (WGS) entry which is preliminary data.</text>
</comment>
<evidence type="ECO:0000256" key="7">
    <source>
        <dbReference type="ARBA" id="ARBA00023136"/>
    </source>
</evidence>
<keyword evidence="11" id="KW-1185">Reference proteome</keyword>
<feature type="transmembrane region" description="Helical" evidence="8">
    <location>
        <begin position="195"/>
        <end position="218"/>
    </location>
</feature>
<dbReference type="InterPro" id="IPR038731">
    <property type="entry name" value="RgtA/B/C-like"/>
</dbReference>
<dbReference type="Pfam" id="PF13231">
    <property type="entry name" value="PMT_2"/>
    <property type="match status" value="1"/>
</dbReference>
<feature type="transmembrane region" description="Helical" evidence="8">
    <location>
        <begin position="169"/>
        <end position="188"/>
    </location>
</feature>
<dbReference type="EC" id="2.4.-.-" evidence="10"/>
<evidence type="ECO:0000313" key="11">
    <source>
        <dbReference type="Proteomes" id="UP001604335"/>
    </source>
</evidence>
<dbReference type="InterPro" id="IPR050297">
    <property type="entry name" value="LipidA_mod_glycosyltrf_83"/>
</dbReference>
<feature type="domain" description="Glycosyltransferase RgtA/B/C/D-like" evidence="9">
    <location>
        <begin position="94"/>
        <end position="257"/>
    </location>
</feature>
<dbReference type="PANTHER" id="PTHR33908">
    <property type="entry name" value="MANNOSYLTRANSFERASE YKCB-RELATED"/>
    <property type="match status" value="1"/>
</dbReference>
<feature type="transmembrane region" description="Helical" evidence="8">
    <location>
        <begin position="411"/>
        <end position="431"/>
    </location>
</feature>
<reference evidence="11" key="1">
    <citation type="journal article" date="2024" name="Algal Res.">
        <title>Biochemical, toxicological and genomic investigation of a high-biomass producing Limnothrix strain isolated from Italian shallow drinking water reservoir.</title>
        <authorList>
            <person name="Simonazzi M."/>
            <person name="Shishido T.K."/>
            <person name="Delbaje E."/>
            <person name="Wahlsten M."/>
            <person name="Fewer D.P."/>
            <person name="Sivonen K."/>
            <person name="Pezzolesi L."/>
            <person name="Pistocchi R."/>
        </authorList>
    </citation>
    <scope>NUCLEOTIDE SEQUENCE [LARGE SCALE GENOMIC DNA]</scope>
    <source>
        <strain evidence="11">LRLZ20PSL1</strain>
    </source>
</reference>
<keyword evidence="5 8" id="KW-0812">Transmembrane</keyword>
<keyword evidence="2" id="KW-1003">Cell membrane</keyword>
<keyword evidence="6 8" id="KW-1133">Transmembrane helix</keyword>
<proteinExistence type="predicted"/>
<dbReference type="PANTHER" id="PTHR33908:SF3">
    <property type="entry name" value="UNDECAPRENYL PHOSPHATE-ALPHA-4-AMINO-4-DEOXY-L-ARABINOSE ARABINOSYL TRANSFERASE"/>
    <property type="match status" value="1"/>
</dbReference>
<protein>
    <submittedName>
        <fullName evidence="10">Glycosyltransferase family 39 protein</fullName>
        <ecNumber evidence="10">2.4.-.-</ecNumber>
    </submittedName>
</protein>
<keyword evidence="4 10" id="KW-0808">Transferase</keyword>
<feature type="transmembrane region" description="Helical" evidence="8">
    <location>
        <begin position="12"/>
        <end position="35"/>
    </location>
</feature>
<feature type="transmembrane region" description="Helical" evidence="8">
    <location>
        <begin position="369"/>
        <end position="391"/>
    </location>
</feature>
<feature type="transmembrane region" description="Helical" evidence="8">
    <location>
        <begin position="311"/>
        <end position="331"/>
    </location>
</feature>
<dbReference type="RefSeq" id="WP_393010071.1">
    <property type="nucleotide sequence ID" value="NZ_JAZAQF010000006.1"/>
</dbReference>
<evidence type="ECO:0000256" key="2">
    <source>
        <dbReference type="ARBA" id="ARBA00022475"/>
    </source>
</evidence>
<comment type="subcellular location">
    <subcellularLocation>
        <location evidence="1">Cell membrane</location>
        <topology evidence="1">Multi-pass membrane protein</topology>
    </subcellularLocation>
</comment>
<keyword evidence="7 8" id="KW-0472">Membrane</keyword>
<dbReference type="PROSITE" id="PS51257">
    <property type="entry name" value="PROKAR_LIPOPROTEIN"/>
    <property type="match status" value="1"/>
</dbReference>
<evidence type="ECO:0000256" key="5">
    <source>
        <dbReference type="ARBA" id="ARBA00022692"/>
    </source>
</evidence>
<dbReference type="EMBL" id="JAZAQF010000006">
    <property type="protein sequence ID" value="MFG3816285.1"/>
    <property type="molecule type" value="Genomic_DNA"/>
</dbReference>
<evidence type="ECO:0000256" key="6">
    <source>
        <dbReference type="ARBA" id="ARBA00022989"/>
    </source>
</evidence>
<evidence type="ECO:0000256" key="3">
    <source>
        <dbReference type="ARBA" id="ARBA00022676"/>
    </source>
</evidence>
<feature type="transmembrane region" description="Helical" evidence="8">
    <location>
        <begin position="238"/>
        <end position="260"/>
    </location>
</feature>
<evidence type="ECO:0000313" key="10">
    <source>
        <dbReference type="EMBL" id="MFG3816285.1"/>
    </source>
</evidence>
<organism evidence="10 11">
    <name type="scientific">Limnothrix redekei LRLZ20PSL1</name>
    <dbReference type="NCBI Taxonomy" id="3112953"/>
    <lineage>
        <taxon>Bacteria</taxon>
        <taxon>Bacillati</taxon>
        <taxon>Cyanobacteriota</taxon>
        <taxon>Cyanophyceae</taxon>
        <taxon>Pseudanabaenales</taxon>
        <taxon>Pseudanabaenaceae</taxon>
        <taxon>Limnothrix</taxon>
    </lineage>
</organism>
<keyword evidence="3 10" id="KW-0328">Glycosyltransferase</keyword>
<accession>A0ABW7C4Y1</accession>
<dbReference type="Proteomes" id="UP001604335">
    <property type="component" value="Unassembled WGS sequence"/>
</dbReference>
<feature type="transmembrane region" description="Helical" evidence="8">
    <location>
        <begin position="145"/>
        <end position="163"/>
    </location>
</feature>
<name>A0ABW7C4Y1_9CYAN</name>
<dbReference type="GO" id="GO:0016757">
    <property type="term" value="F:glycosyltransferase activity"/>
    <property type="evidence" value="ECO:0007669"/>
    <property type="project" value="UniProtKB-KW"/>
</dbReference>
<feature type="transmembrane region" description="Helical" evidence="8">
    <location>
        <begin position="337"/>
        <end position="357"/>
    </location>
</feature>
<sequence length="558" mass="63494">MTDRAMRAPRWLVWGSIGLITIGCLLRFSGLGHFLPWYDELATLQHIAVQSELDLTQLWQGREQVLADLWHSLSTKPQKTTWDMVTSLATHDAHHPPLYYLFVRVWADWFGNTIVSLRTATAIMGVILLASVFWLLRQLSQRPSLPWVGTVLVALSPLQILYAQEAREYVIWLIFFVLSSGFLARSLRHSTWPHWLLYGITLTLNWYSHLLGGFVLLGHGLWVGVWLWRSGDRNWRRAIPWAIAAIGTLLAISPWIWVLYRVQTQSAASLAWLSQAGPPGIHRWAALRAFAATLWDNQPNLWASFPTATDVPCLMVTLWMIVALVGCWRSGEPLLKGFVLGAVAPFLLLVWLPAIVMDRTMASIIRYQFPLLLGMQVVLANWIVTTCEQITPKPVQEWPQPLSFYLFRWRWMPHCFAALLAILLVVANLNAARARSWQLSWWSKGGTVSVEIAKALKEIDRPLLVMTDIPGYSLSALALSHASDRLKSRGVTVWLAPSFQGLNWPDRPNTFVFSPSPDLRQAIEQRGQRLIPFGTSWWNLWRLQSAMPDRPAPDRPST</sequence>
<feature type="transmembrane region" description="Helical" evidence="8">
    <location>
        <begin position="115"/>
        <end position="136"/>
    </location>
</feature>
<evidence type="ECO:0000256" key="1">
    <source>
        <dbReference type="ARBA" id="ARBA00004651"/>
    </source>
</evidence>
<evidence type="ECO:0000256" key="4">
    <source>
        <dbReference type="ARBA" id="ARBA00022679"/>
    </source>
</evidence>
<gene>
    <name evidence="10" type="ORF">VPK24_01440</name>
</gene>